<evidence type="ECO:0000313" key="3">
    <source>
        <dbReference type="EMBL" id="MYN46691.1"/>
    </source>
</evidence>
<reference evidence="3" key="1">
    <citation type="submission" date="2019-12" db="EMBL/GenBank/DDBJ databases">
        <title>Novel species isolated from a subtropical stream in China.</title>
        <authorList>
            <person name="Lu H."/>
        </authorList>
    </citation>
    <scope>NUCLEOTIDE SEQUENCE [LARGE SCALE GENOMIC DNA]</scope>
    <source>
        <strain evidence="3">FT93W</strain>
    </source>
</reference>
<sequence>MRKAISLAVLAACASLAGCAIVVIPDDGGGTRVTSVFGSSGVQGNGQTVIEQRPAVDADSIDINGPLQVEVKVGSAAGLQVEGDSNLLPMVRTDASGGLLRVWVDGKVNSSNALRVTYTTPALRQIQSNGSGRLTVTGLNGGALTLSQNGSRQVQLAGHVSRLEARLNGSGSVTAAGLQSGSTTASLHGSGKLDLGRVDGDRLELDVRGSGGVNASGMVRNMNVRVYGSGSASLAGLQSQSAELVTYGSGSITAAVSQSLVASSNGSGYVTVYGNPLQRNISGRNVTLMQ</sequence>
<comment type="caution">
    <text evidence="3">The sequence shown here is derived from an EMBL/GenBank/DDBJ whole genome shotgun (WGS) entry which is preliminary data.</text>
</comment>
<dbReference type="RefSeq" id="WP_161036143.1">
    <property type="nucleotide sequence ID" value="NZ_WWCL01000003.1"/>
</dbReference>
<dbReference type="Gene3D" id="2.160.20.120">
    <property type="match status" value="1"/>
</dbReference>
<evidence type="ECO:0000256" key="1">
    <source>
        <dbReference type="SAM" id="SignalP"/>
    </source>
</evidence>
<keyword evidence="1" id="KW-0732">Signal</keyword>
<dbReference type="PROSITE" id="PS51257">
    <property type="entry name" value="PROKAR_LIPOPROTEIN"/>
    <property type="match status" value="1"/>
</dbReference>
<evidence type="ECO:0000313" key="4">
    <source>
        <dbReference type="Proteomes" id="UP000444316"/>
    </source>
</evidence>
<gene>
    <name evidence="3" type="ORF">GTP23_16715</name>
</gene>
<dbReference type="AlphaFoldDB" id="A0A845I447"/>
<protein>
    <submittedName>
        <fullName evidence="3">DUF2807 domain-containing protein</fullName>
    </submittedName>
</protein>
<organism evidence="3 4">
    <name type="scientific">Duganella fentianensis</name>
    <dbReference type="NCBI Taxonomy" id="2692177"/>
    <lineage>
        <taxon>Bacteria</taxon>
        <taxon>Pseudomonadati</taxon>
        <taxon>Pseudomonadota</taxon>
        <taxon>Betaproteobacteria</taxon>
        <taxon>Burkholderiales</taxon>
        <taxon>Oxalobacteraceae</taxon>
        <taxon>Telluria group</taxon>
        <taxon>Duganella</taxon>
    </lineage>
</organism>
<feature type="signal peptide" evidence="1">
    <location>
        <begin position="1"/>
        <end position="19"/>
    </location>
</feature>
<keyword evidence="4" id="KW-1185">Reference proteome</keyword>
<dbReference type="Proteomes" id="UP000444316">
    <property type="component" value="Unassembled WGS sequence"/>
</dbReference>
<feature type="chain" id="PRO_5032349116" evidence="1">
    <location>
        <begin position="20"/>
        <end position="290"/>
    </location>
</feature>
<proteinExistence type="predicted"/>
<accession>A0A845I447</accession>
<dbReference type="InterPro" id="IPR021255">
    <property type="entry name" value="DUF2807"/>
</dbReference>
<evidence type="ECO:0000259" key="2">
    <source>
        <dbReference type="Pfam" id="PF10988"/>
    </source>
</evidence>
<dbReference type="EMBL" id="WWCL01000003">
    <property type="protein sequence ID" value="MYN46691.1"/>
    <property type="molecule type" value="Genomic_DNA"/>
</dbReference>
<name>A0A845I447_9BURK</name>
<feature type="domain" description="Putative auto-transporter adhesin head GIN" evidence="2">
    <location>
        <begin position="59"/>
        <end position="194"/>
    </location>
</feature>
<dbReference type="Pfam" id="PF10988">
    <property type="entry name" value="DUF2807"/>
    <property type="match status" value="1"/>
</dbReference>